<protein>
    <submittedName>
        <fullName evidence="1">Uncharacterized protein</fullName>
    </submittedName>
</protein>
<proteinExistence type="predicted"/>
<evidence type="ECO:0000313" key="2">
    <source>
        <dbReference type="Proteomes" id="UP000050668"/>
    </source>
</evidence>
<name>A0ABR5K1S1_9BACI</name>
<dbReference type="Proteomes" id="UP000050668">
    <property type="component" value="Unassembled WGS sequence"/>
</dbReference>
<sequence>MFVGEGGNWSSKVTVNQIDGYETYQMQINYKGQSIQDIEAFSYYVETKNSGVIDFSANNVSLNKEAIYQKDLPISNSPSTSGKDELVIKVEWNVKSEDFTLINK</sequence>
<keyword evidence="2" id="KW-1185">Reference proteome</keyword>
<evidence type="ECO:0000313" key="1">
    <source>
        <dbReference type="EMBL" id="KOS68695.1"/>
    </source>
</evidence>
<dbReference type="EMBL" id="LGRV01000003">
    <property type="protein sequence ID" value="KOS68695.1"/>
    <property type="molecule type" value="Genomic_DNA"/>
</dbReference>
<accession>A0ABR5K1S1</accession>
<comment type="caution">
    <text evidence="1">The sequence shown here is derived from an EMBL/GenBank/DDBJ whole genome shotgun (WGS) entry which is preliminary data.</text>
</comment>
<organism evidence="1 2">
    <name type="scientific">Lysinibacillus contaminans</name>
    <dbReference type="NCBI Taxonomy" id="1293441"/>
    <lineage>
        <taxon>Bacteria</taxon>
        <taxon>Bacillati</taxon>
        <taxon>Bacillota</taxon>
        <taxon>Bacilli</taxon>
        <taxon>Bacillales</taxon>
        <taxon>Bacillaceae</taxon>
        <taxon>Lysinibacillus</taxon>
    </lineage>
</organism>
<gene>
    <name evidence="1" type="ORF">AEA09_09175</name>
</gene>
<reference evidence="2" key="1">
    <citation type="submission" date="2015-07" db="EMBL/GenBank/DDBJ databases">
        <title>Fjat-14205 dsm 2895.</title>
        <authorList>
            <person name="Liu B."/>
            <person name="Wang J."/>
            <person name="Zhu Y."/>
            <person name="Liu G."/>
            <person name="Chen Q."/>
            <person name="Chen Z."/>
            <person name="Lan J."/>
            <person name="Che J."/>
            <person name="Ge C."/>
            <person name="Shi H."/>
            <person name="Pan Z."/>
            <person name="Liu X."/>
        </authorList>
    </citation>
    <scope>NUCLEOTIDE SEQUENCE [LARGE SCALE GENOMIC DNA]</scope>
    <source>
        <strain evidence="2">DSM 25560</strain>
    </source>
</reference>